<name>A0A1A9ZCL0_GLOPL</name>
<dbReference type="PANTHER" id="PTHR20977:SF0">
    <property type="entry name" value="AT13385P-RELATED"/>
    <property type="match status" value="1"/>
</dbReference>
<evidence type="ECO:0000313" key="1">
    <source>
        <dbReference type="EnsemblMetazoa" id="GPAI010584-PA"/>
    </source>
</evidence>
<dbReference type="AlphaFoldDB" id="A0A1A9ZCL0"/>
<reference evidence="2" key="1">
    <citation type="submission" date="2014-03" db="EMBL/GenBank/DDBJ databases">
        <authorList>
            <person name="Aksoy S."/>
            <person name="Warren W."/>
            <person name="Wilson R.K."/>
        </authorList>
    </citation>
    <scope>NUCLEOTIDE SEQUENCE [LARGE SCALE GENOMIC DNA]</scope>
    <source>
        <strain evidence="2">IAEA</strain>
    </source>
</reference>
<dbReference type="VEuPathDB" id="VectorBase:GPAI010584"/>
<keyword evidence="2" id="KW-1185">Reference proteome</keyword>
<dbReference type="PANTHER" id="PTHR20977">
    <property type="entry name" value="AT13385P-RELATED"/>
    <property type="match status" value="1"/>
</dbReference>
<dbReference type="Pfam" id="PF07248">
    <property type="entry name" value="DUF1431"/>
    <property type="match status" value="1"/>
</dbReference>
<reference evidence="1" key="2">
    <citation type="submission" date="2020-05" db="UniProtKB">
        <authorList>
            <consortium name="EnsemblMetazoa"/>
        </authorList>
    </citation>
    <scope>IDENTIFICATION</scope>
    <source>
        <strain evidence="1">IAEA</strain>
    </source>
</reference>
<dbReference type="InterPro" id="IPR006611">
    <property type="entry name" value="DUF1431_DROsp"/>
</dbReference>
<protein>
    <submittedName>
        <fullName evidence="1">Uncharacterized protein</fullName>
    </submittedName>
</protein>
<dbReference type="SMART" id="SM00689">
    <property type="entry name" value="DM6"/>
    <property type="match status" value="1"/>
</dbReference>
<sequence length="277" mass="32268">MYSRCANYAAFRLPLASIPSRKDARRYNSGGRKISKIMKKLMNNLKCVKIIKSKCDPDDPFVCLGKELLPTERYARPEEKGMWKYPICCGRVCKNQPIRMDEYWYQMSDKKRNYPQTWVSCPPITMIEIKVCPDHHQIKPLPTRPRRNKEELPGKKGEDEHRCKATACKLPNKHKWLLPCKGLYPKKVKLQMEQCCFRAEGCAGVRNPPKCLISNPLSDCKKERAPYPSYSECEKVCKWEVPTDPHCDTMYQAEMCEVWKEYRRRLALSGGNSSLHL</sequence>
<evidence type="ECO:0000313" key="2">
    <source>
        <dbReference type="Proteomes" id="UP000092445"/>
    </source>
</evidence>
<accession>A0A1A9ZCL0</accession>
<proteinExistence type="predicted"/>
<organism evidence="1 2">
    <name type="scientific">Glossina pallidipes</name>
    <name type="common">Tsetse fly</name>
    <dbReference type="NCBI Taxonomy" id="7398"/>
    <lineage>
        <taxon>Eukaryota</taxon>
        <taxon>Metazoa</taxon>
        <taxon>Ecdysozoa</taxon>
        <taxon>Arthropoda</taxon>
        <taxon>Hexapoda</taxon>
        <taxon>Insecta</taxon>
        <taxon>Pterygota</taxon>
        <taxon>Neoptera</taxon>
        <taxon>Endopterygota</taxon>
        <taxon>Diptera</taxon>
        <taxon>Brachycera</taxon>
        <taxon>Muscomorpha</taxon>
        <taxon>Hippoboscoidea</taxon>
        <taxon>Glossinidae</taxon>
        <taxon>Glossina</taxon>
    </lineage>
</organism>
<dbReference type="EnsemblMetazoa" id="GPAI010584-RA">
    <property type="protein sequence ID" value="GPAI010584-PA"/>
    <property type="gene ID" value="GPAI010584"/>
</dbReference>
<dbReference type="Proteomes" id="UP000092445">
    <property type="component" value="Unassembled WGS sequence"/>
</dbReference>